<feature type="compositionally biased region" description="Low complexity" evidence="1">
    <location>
        <begin position="126"/>
        <end position="136"/>
    </location>
</feature>
<reference evidence="2" key="1">
    <citation type="submission" date="2020-11" db="EMBL/GenBank/DDBJ databases">
        <authorList>
            <consortium name="DOE Joint Genome Institute"/>
            <person name="Ahrendt S."/>
            <person name="Riley R."/>
            <person name="Andreopoulos W."/>
            <person name="Labutti K."/>
            <person name="Pangilinan J."/>
            <person name="Ruiz-Duenas F.J."/>
            <person name="Barrasa J.M."/>
            <person name="Sanchez-Garcia M."/>
            <person name="Camarero S."/>
            <person name="Miyauchi S."/>
            <person name="Serrano A."/>
            <person name="Linde D."/>
            <person name="Babiker R."/>
            <person name="Drula E."/>
            <person name="Ayuso-Fernandez I."/>
            <person name="Pacheco R."/>
            <person name="Padilla G."/>
            <person name="Ferreira P."/>
            <person name="Barriuso J."/>
            <person name="Kellner H."/>
            <person name="Castanera R."/>
            <person name="Alfaro M."/>
            <person name="Ramirez L."/>
            <person name="Pisabarro A.G."/>
            <person name="Kuo A."/>
            <person name="Tritt A."/>
            <person name="Lipzen A."/>
            <person name="He G."/>
            <person name="Yan M."/>
            <person name="Ng V."/>
            <person name="Cullen D."/>
            <person name="Martin F."/>
            <person name="Rosso M.-N."/>
            <person name="Henrissat B."/>
            <person name="Hibbett D."/>
            <person name="Martinez A.T."/>
            <person name="Grigoriev I.V."/>
        </authorList>
    </citation>
    <scope>NUCLEOTIDE SEQUENCE</scope>
    <source>
        <strain evidence="2">MF-IS2</strain>
    </source>
</reference>
<gene>
    <name evidence="2" type="ORF">P691DRAFT_762330</name>
</gene>
<proteinExistence type="predicted"/>
<name>A0A9P5X8I7_9AGAR</name>
<keyword evidence="3" id="KW-1185">Reference proteome</keyword>
<evidence type="ECO:0000313" key="3">
    <source>
        <dbReference type="Proteomes" id="UP000807342"/>
    </source>
</evidence>
<evidence type="ECO:0000256" key="1">
    <source>
        <dbReference type="SAM" id="MobiDB-lite"/>
    </source>
</evidence>
<organism evidence="2 3">
    <name type="scientific">Macrolepiota fuliginosa MF-IS2</name>
    <dbReference type="NCBI Taxonomy" id="1400762"/>
    <lineage>
        <taxon>Eukaryota</taxon>
        <taxon>Fungi</taxon>
        <taxon>Dikarya</taxon>
        <taxon>Basidiomycota</taxon>
        <taxon>Agaricomycotina</taxon>
        <taxon>Agaricomycetes</taxon>
        <taxon>Agaricomycetidae</taxon>
        <taxon>Agaricales</taxon>
        <taxon>Agaricineae</taxon>
        <taxon>Agaricaceae</taxon>
        <taxon>Macrolepiota</taxon>
    </lineage>
</organism>
<evidence type="ECO:0000313" key="2">
    <source>
        <dbReference type="EMBL" id="KAF9445634.1"/>
    </source>
</evidence>
<feature type="region of interest" description="Disordered" evidence="1">
    <location>
        <begin position="85"/>
        <end position="136"/>
    </location>
</feature>
<comment type="caution">
    <text evidence="2">The sequence shown here is derived from an EMBL/GenBank/DDBJ whole genome shotgun (WGS) entry which is preliminary data.</text>
</comment>
<sequence>MSSPPPMTDDVDGLRRADKTGDLCGRYIERKVDDDILEAGHKPWRRCLIDVVTYWPAPPEAEVKWDLEAEVVVSPDVELDVCEYRDPGPRTVVQTPSRGSGTIDAMQLPHPHSSQPQKAGSQKTISSPSQAAVPSATAAVARSLSHSSHSPLCCLTTEGSTDRAAQHAPITSPANLLFPSTAASRARSTTCLNPNFAANTSRGPGLDV</sequence>
<dbReference type="EMBL" id="MU151290">
    <property type="protein sequence ID" value="KAF9445634.1"/>
    <property type="molecule type" value="Genomic_DNA"/>
</dbReference>
<dbReference type="AlphaFoldDB" id="A0A9P5X8I7"/>
<feature type="compositionally biased region" description="Polar residues" evidence="1">
    <location>
        <begin position="112"/>
        <end position="125"/>
    </location>
</feature>
<protein>
    <submittedName>
        <fullName evidence="2">Uncharacterized protein</fullName>
    </submittedName>
</protein>
<accession>A0A9P5X8I7</accession>
<dbReference type="Proteomes" id="UP000807342">
    <property type="component" value="Unassembled WGS sequence"/>
</dbReference>